<accession>A0A2S7U4H8</accession>
<dbReference type="AlphaFoldDB" id="A0A2S7U4H8"/>
<proteinExistence type="inferred from homology"/>
<dbReference type="InterPro" id="IPR017850">
    <property type="entry name" value="Alkaline_phosphatase_core_sf"/>
</dbReference>
<comment type="cofactor">
    <cofactor evidence="1">
        <name>Ca(2+)</name>
        <dbReference type="ChEBI" id="CHEBI:29108"/>
    </cofactor>
</comment>
<dbReference type="Gene3D" id="3.40.720.10">
    <property type="entry name" value="Alkaline Phosphatase, subunit A"/>
    <property type="match status" value="1"/>
</dbReference>
<dbReference type="CDD" id="cd16030">
    <property type="entry name" value="iduronate-2-sulfatase"/>
    <property type="match status" value="1"/>
</dbReference>
<dbReference type="PANTHER" id="PTHR45953">
    <property type="entry name" value="IDURONATE 2-SULFATASE"/>
    <property type="match status" value="1"/>
</dbReference>
<evidence type="ECO:0000256" key="6">
    <source>
        <dbReference type="ARBA" id="ARBA00022837"/>
    </source>
</evidence>
<gene>
    <name evidence="8" type="ORF">BSZ32_13585</name>
</gene>
<evidence type="ECO:0000313" key="8">
    <source>
        <dbReference type="EMBL" id="PQJ29417.1"/>
    </source>
</evidence>
<keyword evidence="4" id="KW-0732">Signal</keyword>
<dbReference type="GO" id="GO:0004423">
    <property type="term" value="F:iduronate-2-sulfatase activity"/>
    <property type="evidence" value="ECO:0007669"/>
    <property type="project" value="InterPro"/>
</dbReference>
<evidence type="ECO:0000313" key="9">
    <source>
        <dbReference type="Proteomes" id="UP000239907"/>
    </source>
</evidence>
<dbReference type="GO" id="GO:0005737">
    <property type="term" value="C:cytoplasm"/>
    <property type="evidence" value="ECO:0007669"/>
    <property type="project" value="TreeGrafter"/>
</dbReference>
<comment type="caution">
    <text evidence="8">The sequence shown here is derived from an EMBL/GenBank/DDBJ whole genome shotgun (WGS) entry which is preliminary data.</text>
</comment>
<evidence type="ECO:0000259" key="7">
    <source>
        <dbReference type="Pfam" id="PF00884"/>
    </source>
</evidence>
<keyword evidence="5" id="KW-0378">Hydrolase</keyword>
<keyword evidence="3" id="KW-0479">Metal-binding</keyword>
<evidence type="ECO:0000256" key="3">
    <source>
        <dbReference type="ARBA" id="ARBA00022723"/>
    </source>
</evidence>
<keyword evidence="6" id="KW-0106">Calcium</keyword>
<organism evidence="8 9">
    <name type="scientific">Rubritalea profundi</name>
    <dbReference type="NCBI Taxonomy" id="1658618"/>
    <lineage>
        <taxon>Bacteria</taxon>
        <taxon>Pseudomonadati</taxon>
        <taxon>Verrucomicrobiota</taxon>
        <taxon>Verrucomicrobiia</taxon>
        <taxon>Verrucomicrobiales</taxon>
        <taxon>Rubritaleaceae</taxon>
        <taxon>Rubritalea</taxon>
    </lineage>
</organism>
<dbReference type="InterPro" id="IPR000917">
    <property type="entry name" value="Sulfatase_N"/>
</dbReference>
<dbReference type="Proteomes" id="UP000239907">
    <property type="component" value="Unassembled WGS sequence"/>
</dbReference>
<feature type="domain" description="Sulfatase N-terminal" evidence="7">
    <location>
        <begin position="33"/>
        <end position="397"/>
    </location>
</feature>
<dbReference type="PANTHER" id="PTHR45953:SF1">
    <property type="entry name" value="IDURONATE 2-SULFATASE"/>
    <property type="match status" value="1"/>
</dbReference>
<protein>
    <recommendedName>
        <fullName evidence="7">Sulfatase N-terminal domain-containing protein</fullName>
    </recommendedName>
</protein>
<comment type="similarity">
    <text evidence="2">Belongs to the sulfatase family.</text>
</comment>
<evidence type="ECO:0000256" key="4">
    <source>
        <dbReference type="ARBA" id="ARBA00022729"/>
    </source>
</evidence>
<dbReference type="GO" id="GO:0046872">
    <property type="term" value="F:metal ion binding"/>
    <property type="evidence" value="ECO:0007669"/>
    <property type="project" value="UniProtKB-KW"/>
</dbReference>
<dbReference type="OrthoDB" id="5901192at2"/>
<keyword evidence="9" id="KW-1185">Reference proteome</keyword>
<dbReference type="EMBL" id="MQWA01000001">
    <property type="protein sequence ID" value="PQJ29417.1"/>
    <property type="molecule type" value="Genomic_DNA"/>
</dbReference>
<dbReference type="Pfam" id="PF00884">
    <property type="entry name" value="Sulfatase"/>
    <property type="match status" value="1"/>
</dbReference>
<reference evidence="8 9" key="1">
    <citation type="submission" date="2016-12" db="EMBL/GenBank/DDBJ databases">
        <title>Study of bacterial adaptation to deep sea.</title>
        <authorList>
            <person name="Song J."/>
            <person name="Yoshizawa S."/>
            <person name="Kogure K."/>
        </authorList>
    </citation>
    <scope>NUCLEOTIDE SEQUENCE [LARGE SCALE GENOMIC DNA]</scope>
    <source>
        <strain evidence="8 9">SAORIC-165</strain>
    </source>
</reference>
<dbReference type="SUPFAM" id="SSF53649">
    <property type="entry name" value="Alkaline phosphatase-like"/>
    <property type="match status" value="1"/>
</dbReference>
<evidence type="ECO:0000256" key="1">
    <source>
        <dbReference type="ARBA" id="ARBA00001913"/>
    </source>
</evidence>
<dbReference type="RefSeq" id="WP_105043917.1">
    <property type="nucleotide sequence ID" value="NZ_MQWA01000001.1"/>
</dbReference>
<name>A0A2S7U4H8_9BACT</name>
<evidence type="ECO:0000256" key="5">
    <source>
        <dbReference type="ARBA" id="ARBA00022801"/>
    </source>
</evidence>
<dbReference type="InterPro" id="IPR035874">
    <property type="entry name" value="IDS"/>
</dbReference>
<evidence type="ECO:0000256" key="2">
    <source>
        <dbReference type="ARBA" id="ARBA00008779"/>
    </source>
</evidence>
<sequence length="497" mass="55142">MNKLTILCGATLISLMLLESGHSEEEKTNNRYNVLMICVDDLRAELGCYGVDTIQTPHINQLAKSALVFNNHFVQVPTCGSSRYALLTGRRPSLSLGTHNGAMTGGKSALKQDQLDGAQSFPELFRRSGYHTVCIGKVSHSPDGKVFSYNGKGDGRHELPNAWDELRTPYGQWKYGWGSFFAYGNGVSRETTSGKSKVRPLYQHPDVPDNGLPDGMMCDEALKVLGELKSKDKPFFLAVGFFKPHLPFVAPKKYRDLYNGVEVKPAINQQLKKSAYWHGSGEFYGYHAPHTKTKPLGTLDQVECKKSYYACVSYVDAQIGRLVDRLKALELEKNTVIVIWGDHGWHLGDHAMWGKHSPLEKANRSALIIKVPGMAAAGKRTDAIVESLDIFPTLVDVCKPTFNKTAHPLNGLSLSPVLKDATHPGKDYALSYWGGARSVRTPGYRLIARKKGDSYSDLELYDHNNDTEEMTNIAGQKPEVVQRLLKNIKADSPRMAE</sequence>